<dbReference type="InterPro" id="IPR057811">
    <property type="entry name" value="RBD_ZCCHC3_2nd"/>
</dbReference>
<dbReference type="InterPro" id="IPR036875">
    <property type="entry name" value="Znf_CCHC_sf"/>
</dbReference>
<sequence>MAAARVGARRHCCVRFSLREREGKLIEMSRLDFSRKLLLGVLGYVPGDINCLMVLPMGKGFDVSFRTPGLLASFWNKLESVKEKFEMFNIERLTDDAAKTVVIKMYNETVEVEDILTWLGRYCIIRGPAQKVVDLDGIWIGSWRIPVRLAEDKKGYGGFRHLPSLMVLGENRGLVYYQGQPKLCRKCGEYGHLAEACKALVCNRCRELGHLAAECPTGRRCNLCGSAEHMFRYCPDSFANRTKKNRVEVRERQREEEAKAQEEGEKEVRAELEEKTKELSADVAENGGRVEIRAAADVAGNEEVAEKGTAADVAGNEEVAEKGTAAEVAGNEEVAEKGTAAGGAGKGGVVESGTAAELAGREGVASGSRAAEEEEGR</sequence>
<dbReference type="PANTHER" id="PTHR22639">
    <property type="entry name" value="GAG-RELATED PROTEIN"/>
    <property type="match status" value="1"/>
</dbReference>
<dbReference type="InterPro" id="IPR057810">
    <property type="entry name" value="RBD_ZCCHC3_1st"/>
</dbReference>
<protein>
    <recommendedName>
        <fullName evidence="4">CCHC-type domain-containing protein</fullName>
    </recommendedName>
</protein>
<name>A0A9D3RJI8_ANGAN</name>
<evidence type="ECO:0000313" key="5">
    <source>
        <dbReference type="EMBL" id="KAG5830187.1"/>
    </source>
</evidence>
<evidence type="ECO:0000259" key="4">
    <source>
        <dbReference type="PROSITE" id="PS50158"/>
    </source>
</evidence>
<feature type="domain" description="CCHC-type" evidence="4">
    <location>
        <begin position="202"/>
        <end position="216"/>
    </location>
</feature>
<dbReference type="Pfam" id="PF23057">
    <property type="entry name" value="RBD_ZCCHC3_1st"/>
    <property type="match status" value="1"/>
</dbReference>
<feature type="region of interest" description="Disordered" evidence="3">
    <location>
        <begin position="302"/>
        <end position="377"/>
    </location>
</feature>
<feature type="coiled-coil region" evidence="2">
    <location>
        <begin position="239"/>
        <end position="278"/>
    </location>
</feature>
<dbReference type="Gene3D" id="4.10.60.10">
    <property type="entry name" value="Zinc finger, CCHC-type"/>
    <property type="match status" value="1"/>
</dbReference>
<organism evidence="5 6">
    <name type="scientific">Anguilla anguilla</name>
    <name type="common">European freshwater eel</name>
    <name type="synonym">Muraena anguilla</name>
    <dbReference type="NCBI Taxonomy" id="7936"/>
    <lineage>
        <taxon>Eukaryota</taxon>
        <taxon>Metazoa</taxon>
        <taxon>Chordata</taxon>
        <taxon>Craniata</taxon>
        <taxon>Vertebrata</taxon>
        <taxon>Euteleostomi</taxon>
        <taxon>Actinopterygii</taxon>
        <taxon>Neopterygii</taxon>
        <taxon>Teleostei</taxon>
        <taxon>Anguilliformes</taxon>
        <taxon>Anguillidae</taxon>
        <taxon>Anguilla</taxon>
    </lineage>
</organism>
<feature type="non-terminal residue" evidence="5">
    <location>
        <position position="377"/>
    </location>
</feature>
<keyword evidence="1" id="KW-0863">Zinc-finger</keyword>
<proteinExistence type="predicted"/>
<evidence type="ECO:0000256" key="3">
    <source>
        <dbReference type="SAM" id="MobiDB-lite"/>
    </source>
</evidence>
<accession>A0A9D3RJI8</accession>
<dbReference type="EMBL" id="JAFIRN010000019">
    <property type="protein sequence ID" value="KAG5830187.1"/>
    <property type="molecule type" value="Genomic_DNA"/>
</dbReference>
<evidence type="ECO:0000313" key="6">
    <source>
        <dbReference type="Proteomes" id="UP001044222"/>
    </source>
</evidence>
<dbReference type="Pfam" id="PF23058">
    <property type="entry name" value="RBD_ZCCHC3_2nd"/>
    <property type="match status" value="1"/>
</dbReference>
<dbReference type="InterPro" id="IPR001878">
    <property type="entry name" value="Znf_CCHC"/>
</dbReference>
<dbReference type="GO" id="GO:0003690">
    <property type="term" value="F:double-stranded DNA binding"/>
    <property type="evidence" value="ECO:0007669"/>
    <property type="project" value="InterPro"/>
</dbReference>
<keyword evidence="1" id="KW-0479">Metal-binding</keyword>
<feature type="domain" description="CCHC-type" evidence="4">
    <location>
        <begin position="184"/>
        <end position="198"/>
    </location>
</feature>
<dbReference type="PROSITE" id="PS50158">
    <property type="entry name" value="ZF_CCHC"/>
    <property type="match status" value="2"/>
</dbReference>
<keyword evidence="6" id="KW-1185">Reference proteome</keyword>
<dbReference type="GO" id="GO:0003723">
    <property type="term" value="F:RNA binding"/>
    <property type="evidence" value="ECO:0007669"/>
    <property type="project" value="InterPro"/>
</dbReference>
<reference evidence="5" key="1">
    <citation type="submission" date="2021-01" db="EMBL/GenBank/DDBJ databases">
        <title>A chromosome-scale assembly of European eel, Anguilla anguilla.</title>
        <authorList>
            <person name="Henkel C."/>
            <person name="Jong-Raadsen S.A."/>
            <person name="Dufour S."/>
            <person name="Weltzien F.-A."/>
            <person name="Palstra A.P."/>
            <person name="Pelster B."/>
            <person name="Spaink H.P."/>
            <person name="Van Den Thillart G.E."/>
            <person name="Jansen H."/>
            <person name="Zahm M."/>
            <person name="Klopp C."/>
            <person name="Cedric C."/>
            <person name="Louis A."/>
            <person name="Berthelot C."/>
            <person name="Parey E."/>
            <person name="Roest Crollius H."/>
            <person name="Montfort J."/>
            <person name="Robinson-Rechavi M."/>
            <person name="Bucao C."/>
            <person name="Bouchez O."/>
            <person name="Gislard M."/>
            <person name="Lluch J."/>
            <person name="Milhes M."/>
            <person name="Lampietro C."/>
            <person name="Lopez Roques C."/>
            <person name="Donnadieu C."/>
            <person name="Braasch I."/>
            <person name="Desvignes T."/>
            <person name="Postlethwait J."/>
            <person name="Bobe J."/>
            <person name="Guiguen Y."/>
            <person name="Dirks R."/>
        </authorList>
    </citation>
    <scope>NUCLEOTIDE SEQUENCE</scope>
    <source>
        <strain evidence="5">Tag_6206</strain>
        <tissue evidence="5">Liver</tissue>
    </source>
</reference>
<gene>
    <name evidence="5" type="ORF">ANANG_G00307410</name>
</gene>
<evidence type="ECO:0000256" key="2">
    <source>
        <dbReference type="SAM" id="Coils"/>
    </source>
</evidence>
<dbReference type="Pfam" id="PF00098">
    <property type="entry name" value="zf-CCHC"/>
    <property type="match status" value="2"/>
</dbReference>
<dbReference type="Proteomes" id="UP001044222">
    <property type="component" value="Chromosome 19"/>
</dbReference>
<dbReference type="InterPro" id="IPR042509">
    <property type="entry name" value="ZCCHC3"/>
</dbReference>
<evidence type="ECO:0000256" key="1">
    <source>
        <dbReference type="PROSITE-ProRule" id="PRU00047"/>
    </source>
</evidence>
<comment type="caution">
    <text evidence="5">The sequence shown here is derived from an EMBL/GenBank/DDBJ whole genome shotgun (WGS) entry which is preliminary data.</text>
</comment>
<keyword evidence="2" id="KW-0175">Coiled coil</keyword>
<dbReference type="SMART" id="SM00343">
    <property type="entry name" value="ZnF_C2HC"/>
    <property type="match status" value="3"/>
</dbReference>
<dbReference type="GO" id="GO:0008270">
    <property type="term" value="F:zinc ion binding"/>
    <property type="evidence" value="ECO:0007669"/>
    <property type="project" value="UniProtKB-KW"/>
</dbReference>
<dbReference type="PANTHER" id="PTHR22639:SF3">
    <property type="entry name" value="ZINC FINGER CCHC DOMAIN-CONTAINING PROTEIN 3"/>
    <property type="match status" value="1"/>
</dbReference>
<keyword evidence="1" id="KW-0862">Zinc</keyword>
<dbReference type="AlphaFoldDB" id="A0A9D3RJI8"/>
<dbReference type="GO" id="GO:0002218">
    <property type="term" value="P:activation of innate immune response"/>
    <property type="evidence" value="ECO:0007669"/>
    <property type="project" value="InterPro"/>
</dbReference>
<feature type="compositionally biased region" description="Gly residues" evidence="3">
    <location>
        <begin position="340"/>
        <end position="350"/>
    </location>
</feature>
<dbReference type="SUPFAM" id="SSF57756">
    <property type="entry name" value="Retrovirus zinc finger-like domains"/>
    <property type="match status" value="1"/>
</dbReference>